<feature type="transmembrane region" description="Helical" evidence="1">
    <location>
        <begin position="43"/>
        <end position="65"/>
    </location>
</feature>
<dbReference type="RefSeq" id="WP_205158731.1">
    <property type="nucleotide sequence ID" value="NZ_JAFEUM010000004.1"/>
</dbReference>
<accession>A0ABS2HKU9</accession>
<keyword evidence="1" id="KW-0472">Membrane</keyword>
<sequence>MLHNLIKTLLQPVPSASLAALGYGGWAFWVQDSQALTESLSAAMVQGSFAFLSTLFLGQLASWLFVRFQSKLVVFIGCSLLLCTVPSLLHTFNQSQQILFAILPGLIVGHLYLCSLLWFKLDTHAT</sequence>
<organism evidence="2 3">
    <name type="scientific">Vibrio ulleungensis</name>
    <dbReference type="NCBI Taxonomy" id="2807619"/>
    <lineage>
        <taxon>Bacteria</taxon>
        <taxon>Pseudomonadati</taxon>
        <taxon>Pseudomonadota</taxon>
        <taxon>Gammaproteobacteria</taxon>
        <taxon>Vibrionales</taxon>
        <taxon>Vibrionaceae</taxon>
        <taxon>Vibrio</taxon>
    </lineage>
</organism>
<name>A0ABS2HKU9_9VIBR</name>
<keyword evidence="1" id="KW-0812">Transmembrane</keyword>
<gene>
    <name evidence="2" type="ORF">JQC93_12250</name>
</gene>
<evidence type="ECO:0000313" key="2">
    <source>
        <dbReference type="EMBL" id="MBM7037177.1"/>
    </source>
</evidence>
<keyword evidence="1" id="KW-1133">Transmembrane helix</keyword>
<proteinExistence type="predicted"/>
<reference evidence="2 3" key="1">
    <citation type="submission" date="2021-02" db="EMBL/GenBank/DDBJ databases">
        <authorList>
            <person name="Park J.-S."/>
        </authorList>
    </citation>
    <scope>NUCLEOTIDE SEQUENCE [LARGE SCALE GENOMIC DNA]</scope>
    <source>
        <strain evidence="2 3">188UL20-2</strain>
    </source>
</reference>
<dbReference type="Proteomes" id="UP000809621">
    <property type="component" value="Unassembled WGS sequence"/>
</dbReference>
<protein>
    <submittedName>
        <fullName evidence="2">Uncharacterized protein</fullName>
    </submittedName>
</protein>
<keyword evidence="3" id="KW-1185">Reference proteome</keyword>
<evidence type="ECO:0000256" key="1">
    <source>
        <dbReference type="SAM" id="Phobius"/>
    </source>
</evidence>
<feature type="transmembrane region" description="Helical" evidence="1">
    <location>
        <begin position="12"/>
        <end position="31"/>
    </location>
</feature>
<dbReference type="EMBL" id="JAFEUM010000004">
    <property type="protein sequence ID" value="MBM7037177.1"/>
    <property type="molecule type" value="Genomic_DNA"/>
</dbReference>
<evidence type="ECO:0000313" key="3">
    <source>
        <dbReference type="Proteomes" id="UP000809621"/>
    </source>
</evidence>
<comment type="caution">
    <text evidence="2">The sequence shown here is derived from an EMBL/GenBank/DDBJ whole genome shotgun (WGS) entry which is preliminary data.</text>
</comment>
<feature type="transmembrane region" description="Helical" evidence="1">
    <location>
        <begin position="98"/>
        <end position="119"/>
    </location>
</feature>
<feature type="transmembrane region" description="Helical" evidence="1">
    <location>
        <begin position="72"/>
        <end position="92"/>
    </location>
</feature>